<evidence type="ECO:0000313" key="2">
    <source>
        <dbReference type="Proteomes" id="UP001305414"/>
    </source>
</evidence>
<protein>
    <submittedName>
        <fullName evidence="1">Uncharacterized protein</fullName>
    </submittedName>
</protein>
<organism evidence="1 2">
    <name type="scientific">Xylaria bambusicola</name>
    <dbReference type="NCBI Taxonomy" id="326684"/>
    <lineage>
        <taxon>Eukaryota</taxon>
        <taxon>Fungi</taxon>
        <taxon>Dikarya</taxon>
        <taxon>Ascomycota</taxon>
        <taxon>Pezizomycotina</taxon>
        <taxon>Sordariomycetes</taxon>
        <taxon>Xylariomycetidae</taxon>
        <taxon>Xylariales</taxon>
        <taxon>Xylariaceae</taxon>
        <taxon>Xylaria</taxon>
    </lineage>
</organism>
<reference evidence="1 2" key="1">
    <citation type="submission" date="2023-10" db="EMBL/GenBank/DDBJ databases">
        <title>Draft genome sequence of Xylaria bambusicola isolate GMP-LS, the root and basal stem rot pathogen of sugarcane in Indonesia.</title>
        <authorList>
            <person name="Selvaraj P."/>
            <person name="Muralishankar V."/>
            <person name="Muruganantham S."/>
            <person name="Sp S."/>
            <person name="Haryani S."/>
            <person name="Lau K.J.X."/>
            <person name="Naqvi N.I."/>
        </authorList>
    </citation>
    <scope>NUCLEOTIDE SEQUENCE [LARGE SCALE GENOMIC DNA]</scope>
    <source>
        <strain evidence="1">GMP-LS</strain>
    </source>
</reference>
<accession>A0AAN7URL8</accession>
<comment type="caution">
    <text evidence="1">The sequence shown here is derived from an EMBL/GenBank/DDBJ whole genome shotgun (WGS) entry which is preliminary data.</text>
</comment>
<evidence type="ECO:0000313" key="1">
    <source>
        <dbReference type="EMBL" id="KAK5634167.1"/>
    </source>
</evidence>
<keyword evidence="2" id="KW-1185">Reference proteome</keyword>
<dbReference type="Proteomes" id="UP001305414">
    <property type="component" value="Unassembled WGS sequence"/>
</dbReference>
<name>A0AAN7URL8_9PEZI</name>
<sequence>MKILHALLGRFVIIHQQSHGVIPPSARNDAVVDALDPHQGIQKTRLALGFDGNATLGSHSTDELADVCDGGSDVVELALAKNRPEPHVS</sequence>
<gene>
    <name evidence="1" type="ORF">RRF57_009881</name>
</gene>
<dbReference type="AlphaFoldDB" id="A0AAN7URL8"/>
<dbReference type="EMBL" id="JAWHQM010000038">
    <property type="protein sequence ID" value="KAK5634167.1"/>
    <property type="molecule type" value="Genomic_DNA"/>
</dbReference>
<proteinExistence type="predicted"/>